<name>A0AAD2PWS3_9STRA</name>
<sequence>MHPGALVGKMEALQQMSQLQPQQQQQPQQTQPAGAHSSMSTFATPMFGSSSISRDNSTSNRMAPRRMARTPFRRTRNKLKLKQKSRISSFIPESSLHEYARWVEDRGSERTEQEQKFLWKYQKRRLIQQDKLSTETLKDYVSRLLQKEERTDAENRLVRQYHRRARRKLKDGNEETQLVVWKRVRPNRAVGVAQSASTTNNALTVQMASLKESMDKMGLSAQKLRDAKMD</sequence>
<dbReference type="AlphaFoldDB" id="A0AAD2PWS3"/>
<comment type="caution">
    <text evidence="2">The sequence shown here is derived from an EMBL/GenBank/DDBJ whole genome shotgun (WGS) entry which is preliminary data.</text>
</comment>
<accession>A0AAD2PWS3</accession>
<feature type="compositionally biased region" description="Low complexity" evidence="1">
    <location>
        <begin position="49"/>
        <end position="62"/>
    </location>
</feature>
<dbReference type="EMBL" id="CAKOGP040002091">
    <property type="protein sequence ID" value="CAJ1961911.1"/>
    <property type="molecule type" value="Genomic_DNA"/>
</dbReference>
<proteinExistence type="predicted"/>
<evidence type="ECO:0000313" key="2">
    <source>
        <dbReference type="EMBL" id="CAJ1961911.1"/>
    </source>
</evidence>
<feature type="region of interest" description="Disordered" evidence="1">
    <location>
        <begin position="13"/>
        <end position="86"/>
    </location>
</feature>
<feature type="compositionally biased region" description="Basic residues" evidence="1">
    <location>
        <begin position="63"/>
        <end position="85"/>
    </location>
</feature>
<feature type="compositionally biased region" description="Low complexity" evidence="1">
    <location>
        <begin position="14"/>
        <end position="32"/>
    </location>
</feature>
<organism evidence="2 3">
    <name type="scientific">Cylindrotheca closterium</name>
    <dbReference type="NCBI Taxonomy" id="2856"/>
    <lineage>
        <taxon>Eukaryota</taxon>
        <taxon>Sar</taxon>
        <taxon>Stramenopiles</taxon>
        <taxon>Ochrophyta</taxon>
        <taxon>Bacillariophyta</taxon>
        <taxon>Bacillariophyceae</taxon>
        <taxon>Bacillariophycidae</taxon>
        <taxon>Bacillariales</taxon>
        <taxon>Bacillariaceae</taxon>
        <taxon>Cylindrotheca</taxon>
    </lineage>
</organism>
<reference evidence="2" key="1">
    <citation type="submission" date="2023-08" db="EMBL/GenBank/DDBJ databases">
        <authorList>
            <person name="Audoor S."/>
            <person name="Bilcke G."/>
        </authorList>
    </citation>
    <scope>NUCLEOTIDE SEQUENCE</scope>
</reference>
<gene>
    <name evidence="2" type="ORF">CYCCA115_LOCUS19435</name>
</gene>
<evidence type="ECO:0000256" key="1">
    <source>
        <dbReference type="SAM" id="MobiDB-lite"/>
    </source>
</evidence>
<keyword evidence="3" id="KW-1185">Reference proteome</keyword>
<protein>
    <submittedName>
        <fullName evidence="2">Uncharacterized protein</fullName>
    </submittedName>
</protein>
<evidence type="ECO:0000313" key="3">
    <source>
        <dbReference type="Proteomes" id="UP001295423"/>
    </source>
</evidence>
<dbReference type="Proteomes" id="UP001295423">
    <property type="component" value="Unassembled WGS sequence"/>
</dbReference>